<comment type="caution">
    <text evidence="2">The sequence shown here is derived from an EMBL/GenBank/DDBJ whole genome shotgun (WGS) entry which is preliminary data.</text>
</comment>
<protein>
    <submittedName>
        <fullName evidence="2">Uncharacterized protein</fullName>
    </submittedName>
</protein>
<feature type="compositionally biased region" description="Basic and acidic residues" evidence="1">
    <location>
        <begin position="38"/>
        <end position="82"/>
    </location>
</feature>
<dbReference type="AlphaFoldDB" id="A0A432JI73"/>
<evidence type="ECO:0000256" key="1">
    <source>
        <dbReference type="SAM" id="MobiDB-lite"/>
    </source>
</evidence>
<accession>A0A432JI73</accession>
<proteinExistence type="predicted"/>
<name>A0A432JI73_9GAMM</name>
<dbReference type="EMBL" id="RXHI01000022">
    <property type="protein sequence ID" value="RUA22179.1"/>
    <property type="molecule type" value="Genomic_DNA"/>
</dbReference>
<organism evidence="2">
    <name type="scientific">Billgrantia gudaonensis</name>
    <dbReference type="NCBI Taxonomy" id="376427"/>
    <lineage>
        <taxon>Bacteria</taxon>
        <taxon>Pseudomonadati</taxon>
        <taxon>Pseudomonadota</taxon>
        <taxon>Gammaproteobacteria</taxon>
        <taxon>Oceanospirillales</taxon>
        <taxon>Halomonadaceae</taxon>
        <taxon>Billgrantia</taxon>
    </lineage>
</organism>
<evidence type="ECO:0000313" key="2">
    <source>
        <dbReference type="EMBL" id="RUA22179.1"/>
    </source>
</evidence>
<reference evidence="2" key="1">
    <citation type="submission" date="2018-12" db="EMBL/GenBank/DDBJ databases">
        <authorList>
            <person name="Jadhav K."/>
            <person name="Kushwaha B."/>
            <person name="Jadhav I."/>
        </authorList>
    </citation>
    <scope>NUCLEOTIDE SEQUENCE [LARGE SCALE GENOMIC DNA]</scope>
    <source>
        <strain evidence="2">SBS 10</strain>
    </source>
</reference>
<gene>
    <name evidence="2" type="ORF">DSL92_07200</name>
</gene>
<sequence length="104" mass="11798">MMAIPVAKGIRCPRDSRERREYNLQLNQKRGHTGGKANPDRDKKQTELPEPKGHAVDNDKDKRDARSTDEEDQRHTGDEKRKAASVNGPTSCTPMRITAKLHPR</sequence>
<feature type="region of interest" description="Disordered" evidence="1">
    <location>
        <begin position="24"/>
        <end position="104"/>
    </location>
</feature>